<evidence type="ECO:0000313" key="3">
    <source>
        <dbReference type="Proteomes" id="UP000823388"/>
    </source>
</evidence>
<dbReference type="Proteomes" id="UP000823388">
    <property type="component" value="Chromosome 9K"/>
</dbReference>
<proteinExistence type="predicted"/>
<gene>
    <name evidence="2" type="ORF">PVAP13_9KG259200</name>
</gene>
<dbReference type="PANTHER" id="PTHR33935:SF22">
    <property type="entry name" value="OS10G0149400 PROTEIN"/>
    <property type="match status" value="1"/>
</dbReference>
<dbReference type="EMBL" id="CM029053">
    <property type="protein sequence ID" value="KAG2549808.1"/>
    <property type="molecule type" value="Genomic_DNA"/>
</dbReference>
<reference evidence="2" key="1">
    <citation type="submission" date="2020-05" db="EMBL/GenBank/DDBJ databases">
        <title>WGS assembly of Panicum virgatum.</title>
        <authorList>
            <person name="Lovell J.T."/>
            <person name="Jenkins J."/>
            <person name="Shu S."/>
            <person name="Juenger T.E."/>
            <person name="Schmutz J."/>
        </authorList>
    </citation>
    <scope>NUCLEOTIDE SEQUENCE</scope>
    <source>
        <strain evidence="2">AP13</strain>
    </source>
</reference>
<dbReference type="PRINTS" id="PR01217">
    <property type="entry name" value="PRICHEXTENSN"/>
</dbReference>
<organism evidence="2 3">
    <name type="scientific">Panicum virgatum</name>
    <name type="common">Blackwell switchgrass</name>
    <dbReference type="NCBI Taxonomy" id="38727"/>
    <lineage>
        <taxon>Eukaryota</taxon>
        <taxon>Viridiplantae</taxon>
        <taxon>Streptophyta</taxon>
        <taxon>Embryophyta</taxon>
        <taxon>Tracheophyta</taxon>
        <taxon>Spermatophyta</taxon>
        <taxon>Magnoliopsida</taxon>
        <taxon>Liliopsida</taxon>
        <taxon>Poales</taxon>
        <taxon>Poaceae</taxon>
        <taxon>PACMAD clade</taxon>
        <taxon>Panicoideae</taxon>
        <taxon>Panicodae</taxon>
        <taxon>Paniceae</taxon>
        <taxon>Panicinae</taxon>
        <taxon>Panicum</taxon>
        <taxon>Panicum sect. Hiantes</taxon>
    </lineage>
</organism>
<keyword evidence="3" id="KW-1185">Reference proteome</keyword>
<feature type="compositionally biased region" description="Basic and acidic residues" evidence="1">
    <location>
        <begin position="417"/>
        <end position="427"/>
    </location>
</feature>
<name>A0A8T0NLR5_PANVG</name>
<accession>A0A8T0NLR5</accession>
<dbReference type="PANTHER" id="PTHR33935">
    <property type="entry name" value="OS10G0148100 PROTEIN"/>
    <property type="match status" value="1"/>
</dbReference>
<dbReference type="OrthoDB" id="683185at2759"/>
<comment type="caution">
    <text evidence="2">The sequence shown here is derived from an EMBL/GenBank/DDBJ whole genome shotgun (WGS) entry which is preliminary data.</text>
</comment>
<dbReference type="AlphaFoldDB" id="A0A8T0NLR5"/>
<feature type="compositionally biased region" description="Basic and acidic residues" evidence="1">
    <location>
        <begin position="384"/>
        <end position="407"/>
    </location>
</feature>
<sequence length="449" mass="50572">MIRLISFWSPPNGYLAPLIWNSWLHPCWRLISRSSSCLIDACITRLYKPLHYLVALSSDHPSIHPNMAGARELLLGVCAALMVVAIANAANGNAASVVVGLAKCADCTRKNLKAEAAFKGLQVAIKCKNSKGDYESKAVGELEGSGAFNVPLTTDLHGADCLAQLHSSAGTPCPGQEPSRIVPQSESHFVVVPGKTNNPSAECASVTICGPIKKHFMDYFHKKPVPPKPKPEPEPKPEPKPQPEYHHPFLDHFHKKPVPPKPKPEPKPQPEYHPPTPTYGSPTPIYHPPARHLFDKLLDHFHKDHDHHDYFDHFHKKPVPPKPEPKPQPEYHPPTPTYESPTPIYHPPTKHLSDKKHWLDHFHKELDHHPFFDHFHKKPVPPKPKPEPEPKPEPKPQPEYHHPFLDHFHKKPVPPKPKPEPKPKPQPEYHPPTPTYSSPTPIYHPPAKH</sequence>
<feature type="region of interest" description="Disordered" evidence="1">
    <location>
        <begin position="309"/>
        <end position="350"/>
    </location>
</feature>
<protein>
    <recommendedName>
        <fullName evidence="4">Proline-rich protein</fullName>
    </recommendedName>
</protein>
<evidence type="ECO:0008006" key="4">
    <source>
        <dbReference type="Google" id="ProtNLM"/>
    </source>
</evidence>
<feature type="compositionally biased region" description="Basic and acidic residues" evidence="1">
    <location>
        <begin position="229"/>
        <end position="252"/>
    </location>
</feature>
<feature type="region of interest" description="Disordered" evidence="1">
    <location>
        <begin position="220"/>
        <end position="290"/>
    </location>
</feature>
<dbReference type="Pfam" id="PF01190">
    <property type="entry name" value="Pollen_Ole_e_1"/>
    <property type="match status" value="1"/>
</dbReference>
<feature type="region of interest" description="Disordered" evidence="1">
    <location>
        <begin position="370"/>
        <end position="449"/>
    </location>
</feature>
<evidence type="ECO:0000313" key="2">
    <source>
        <dbReference type="EMBL" id="KAG2549808.1"/>
    </source>
</evidence>
<evidence type="ECO:0000256" key="1">
    <source>
        <dbReference type="SAM" id="MobiDB-lite"/>
    </source>
</evidence>